<evidence type="ECO:0000313" key="10">
    <source>
        <dbReference type="EMBL" id="MFD2412376.1"/>
    </source>
</evidence>
<keyword evidence="4" id="KW-0732">Signal</keyword>
<reference evidence="11" key="1">
    <citation type="journal article" date="2019" name="Int. J. Syst. Evol. Microbiol.">
        <title>The Global Catalogue of Microorganisms (GCM) 10K type strain sequencing project: providing services to taxonomists for standard genome sequencing and annotation.</title>
        <authorList>
            <consortium name="The Broad Institute Genomics Platform"/>
            <consortium name="The Broad Institute Genome Sequencing Center for Infectious Disease"/>
            <person name="Wu L."/>
            <person name="Ma J."/>
        </authorList>
    </citation>
    <scope>NUCLEOTIDE SEQUENCE [LARGE SCALE GENOMIC DNA]</scope>
    <source>
        <strain evidence="11">CCM 8725</strain>
    </source>
</reference>
<organism evidence="10 11">
    <name type="scientific">Paenibacillus rhizoplanae</name>
    <dbReference type="NCBI Taxonomy" id="1917181"/>
    <lineage>
        <taxon>Bacteria</taxon>
        <taxon>Bacillati</taxon>
        <taxon>Bacillota</taxon>
        <taxon>Bacilli</taxon>
        <taxon>Bacillales</taxon>
        <taxon>Paenibacillaceae</taxon>
        <taxon>Paenibacillus</taxon>
    </lineage>
</organism>
<dbReference type="Gene3D" id="3.30.300.210">
    <property type="entry name" value="Nutrient germinant receptor protein C, domain 3"/>
    <property type="match status" value="1"/>
</dbReference>
<dbReference type="Pfam" id="PF25198">
    <property type="entry name" value="Spore_GerAC_N"/>
    <property type="match status" value="1"/>
</dbReference>
<keyword evidence="5" id="KW-0472">Membrane</keyword>
<comment type="subcellular location">
    <subcellularLocation>
        <location evidence="1">Membrane</location>
        <topology evidence="1">Lipid-anchor</topology>
    </subcellularLocation>
</comment>
<proteinExistence type="inferred from homology"/>
<evidence type="ECO:0000313" key="11">
    <source>
        <dbReference type="Proteomes" id="UP001597448"/>
    </source>
</evidence>
<evidence type="ECO:0000256" key="3">
    <source>
        <dbReference type="ARBA" id="ARBA00022544"/>
    </source>
</evidence>
<dbReference type="Pfam" id="PF05504">
    <property type="entry name" value="Spore_GerAC"/>
    <property type="match status" value="1"/>
</dbReference>
<keyword evidence="11" id="KW-1185">Reference proteome</keyword>
<keyword evidence="3" id="KW-0309">Germination</keyword>
<evidence type="ECO:0000256" key="1">
    <source>
        <dbReference type="ARBA" id="ARBA00004635"/>
    </source>
</evidence>
<keyword evidence="6" id="KW-0564">Palmitate</keyword>
<dbReference type="Proteomes" id="UP001597448">
    <property type="component" value="Unassembled WGS sequence"/>
</dbReference>
<dbReference type="NCBIfam" id="TIGR02887">
    <property type="entry name" value="spore_ger_x_C"/>
    <property type="match status" value="1"/>
</dbReference>
<dbReference type="PROSITE" id="PS51257">
    <property type="entry name" value="PROKAR_LIPOPROTEIN"/>
    <property type="match status" value="1"/>
</dbReference>
<protein>
    <submittedName>
        <fullName evidence="10">Ger(X)C family spore germination protein</fullName>
    </submittedName>
</protein>
<dbReference type="InterPro" id="IPR008844">
    <property type="entry name" value="Spore_GerAC-like"/>
</dbReference>
<feature type="domain" description="Spore germination GerAC-like C-terminal" evidence="8">
    <location>
        <begin position="208"/>
        <end position="368"/>
    </location>
</feature>
<dbReference type="InterPro" id="IPR046953">
    <property type="entry name" value="Spore_GerAC-like_C"/>
</dbReference>
<feature type="domain" description="Spore germination protein N-terminal" evidence="9">
    <location>
        <begin position="26"/>
        <end position="198"/>
    </location>
</feature>
<keyword evidence="7" id="KW-0449">Lipoprotein</keyword>
<accession>A0ABW5FEM7</accession>
<dbReference type="EMBL" id="JBHUKY010000034">
    <property type="protein sequence ID" value="MFD2412376.1"/>
    <property type="molecule type" value="Genomic_DNA"/>
</dbReference>
<comment type="caution">
    <text evidence="10">The sequence shown here is derived from an EMBL/GenBank/DDBJ whole genome shotgun (WGS) entry which is preliminary data.</text>
</comment>
<evidence type="ECO:0000259" key="8">
    <source>
        <dbReference type="Pfam" id="PF05504"/>
    </source>
</evidence>
<dbReference type="PANTHER" id="PTHR35789">
    <property type="entry name" value="SPORE GERMINATION PROTEIN B3"/>
    <property type="match status" value="1"/>
</dbReference>
<evidence type="ECO:0000259" key="9">
    <source>
        <dbReference type="Pfam" id="PF25198"/>
    </source>
</evidence>
<name>A0ABW5FEM7_9BACL</name>
<evidence type="ECO:0000256" key="6">
    <source>
        <dbReference type="ARBA" id="ARBA00023139"/>
    </source>
</evidence>
<dbReference type="RefSeq" id="WP_209989175.1">
    <property type="nucleotide sequence ID" value="NZ_JBHUKY010000034.1"/>
</dbReference>
<gene>
    <name evidence="10" type="ORF">ACFSX3_21025</name>
</gene>
<sequence>MRGRVIRAMLLMLLSTVMAVLISGCNYKDIDRRIFVVAIGIDPGKAEGTFKVSLKLAIPQGDVTKIDEKMQILTEESESISEALRRMKSKVEKELDYVHCKSVVLGEKIAAKDIRHVVDWAVRRRDIQLIINFAVGRPGALEVLQVKPPSERIPSNSLILAMSGQGTESPFISSVYSYQLMRSIYEKGIDPILPIIEVPEENQFLIDKIALLDKNKIKLVLTPDETRLFNLLSRSDLQTNFPAHIGSGMYQYYTESSSSSYRIVTPPDGEPYIRYTIKIRAILEENSTEEMITHQMLKKINEAGAAELREAVTALLVKIQDSGMDPLGWGLRYGSRHWNNATEMSDWENLYPRLKFQVKADVDVKYSGMIK</sequence>
<dbReference type="InterPro" id="IPR038501">
    <property type="entry name" value="Spore_GerAC_C_sf"/>
</dbReference>
<evidence type="ECO:0000256" key="2">
    <source>
        <dbReference type="ARBA" id="ARBA00007886"/>
    </source>
</evidence>
<evidence type="ECO:0000256" key="5">
    <source>
        <dbReference type="ARBA" id="ARBA00023136"/>
    </source>
</evidence>
<evidence type="ECO:0000256" key="7">
    <source>
        <dbReference type="ARBA" id="ARBA00023288"/>
    </source>
</evidence>
<dbReference type="PANTHER" id="PTHR35789:SF1">
    <property type="entry name" value="SPORE GERMINATION PROTEIN B3"/>
    <property type="match status" value="1"/>
</dbReference>
<comment type="similarity">
    <text evidence="2">Belongs to the GerABKC lipoprotein family.</text>
</comment>
<dbReference type="InterPro" id="IPR057336">
    <property type="entry name" value="GerAC_N"/>
</dbReference>
<evidence type="ECO:0000256" key="4">
    <source>
        <dbReference type="ARBA" id="ARBA00022729"/>
    </source>
</evidence>